<evidence type="ECO:0000259" key="2">
    <source>
        <dbReference type="Pfam" id="PF03795"/>
    </source>
</evidence>
<keyword evidence="4" id="KW-1185">Reference proteome</keyword>
<dbReference type="Pfam" id="PF03795">
    <property type="entry name" value="YCII"/>
    <property type="match status" value="1"/>
</dbReference>
<accession>A0ABN2I8B2</accession>
<comment type="similarity">
    <text evidence="1">Belongs to the YciI family.</text>
</comment>
<evidence type="ECO:0000256" key="1">
    <source>
        <dbReference type="ARBA" id="ARBA00007689"/>
    </source>
</evidence>
<protein>
    <submittedName>
        <fullName evidence="3">YciI family protein</fullName>
    </submittedName>
</protein>
<proteinExistence type="inferred from homology"/>
<dbReference type="RefSeq" id="WP_344071623.1">
    <property type="nucleotide sequence ID" value="NZ_BAAAPL010000002.1"/>
</dbReference>
<name>A0ABN2I8B2_9MICO</name>
<dbReference type="InterPro" id="IPR011008">
    <property type="entry name" value="Dimeric_a/b-barrel"/>
</dbReference>
<dbReference type="PANTHER" id="PTHR35174:SF3">
    <property type="entry name" value="BLL7171 PROTEIN"/>
    <property type="match status" value="1"/>
</dbReference>
<evidence type="ECO:0000313" key="3">
    <source>
        <dbReference type="EMBL" id="GAA1700297.1"/>
    </source>
</evidence>
<dbReference type="PANTHER" id="PTHR35174">
    <property type="entry name" value="BLL7171 PROTEIN-RELATED"/>
    <property type="match status" value="1"/>
</dbReference>
<sequence>MQYMLLLTSAPEDGPQPGSPEEAAEMGEWFAFDDLLKRAGVFVSGEALHPYSTATTVRVRGGETLVTDGPYAETKEYLGGYYVIDVADIDEAITYAQKVPNIGYGSVEIRAVLDVSTLAG</sequence>
<comment type="caution">
    <text evidence="3">The sequence shown here is derived from an EMBL/GenBank/DDBJ whole genome shotgun (WGS) entry which is preliminary data.</text>
</comment>
<dbReference type="SUPFAM" id="SSF54909">
    <property type="entry name" value="Dimeric alpha+beta barrel"/>
    <property type="match status" value="1"/>
</dbReference>
<dbReference type="InterPro" id="IPR005545">
    <property type="entry name" value="YCII"/>
</dbReference>
<gene>
    <name evidence="3" type="ORF">GCM10009808_17350</name>
</gene>
<evidence type="ECO:0000313" key="4">
    <source>
        <dbReference type="Proteomes" id="UP001501690"/>
    </source>
</evidence>
<organism evidence="3 4">
    <name type="scientific">Microbacterium sediminicola</name>
    <dbReference type="NCBI Taxonomy" id="415210"/>
    <lineage>
        <taxon>Bacteria</taxon>
        <taxon>Bacillati</taxon>
        <taxon>Actinomycetota</taxon>
        <taxon>Actinomycetes</taxon>
        <taxon>Micrococcales</taxon>
        <taxon>Microbacteriaceae</taxon>
        <taxon>Microbacterium</taxon>
    </lineage>
</organism>
<dbReference type="Proteomes" id="UP001501690">
    <property type="component" value="Unassembled WGS sequence"/>
</dbReference>
<dbReference type="Gene3D" id="3.30.70.1060">
    <property type="entry name" value="Dimeric alpha+beta barrel"/>
    <property type="match status" value="1"/>
</dbReference>
<feature type="domain" description="YCII-related" evidence="2">
    <location>
        <begin position="1"/>
        <end position="114"/>
    </location>
</feature>
<dbReference type="EMBL" id="BAAAPL010000002">
    <property type="protein sequence ID" value="GAA1700297.1"/>
    <property type="molecule type" value="Genomic_DNA"/>
</dbReference>
<reference evidence="3 4" key="1">
    <citation type="journal article" date="2019" name="Int. J. Syst. Evol. Microbiol.">
        <title>The Global Catalogue of Microorganisms (GCM) 10K type strain sequencing project: providing services to taxonomists for standard genome sequencing and annotation.</title>
        <authorList>
            <consortium name="The Broad Institute Genomics Platform"/>
            <consortium name="The Broad Institute Genome Sequencing Center for Infectious Disease"/>
            <person name="Wu L."/>
            <person name="Ma J."/>
        </authorList>
    </citation>
    <scope>NUCLEOTIDE SEQUENCE [LARGE SCALE GENOMIC DNA]</scope>
    <source>
        <strain evidence="3 4">JCM 15577</strain>
    </source>
</reference>